<dbReference type="Proteomes" id="UP000319143">
    <property type="component" value="Unassembled WGS sequence"/>
</dbReference>
<keyword evidence="1" id="KW-1133">Transmembrane helix</keyword>
<dbReference type="RefSeq" id="WP_146531710.1">
    <property type="nucleotide sequence ID" value="NZ_SJPV01000042.1"/>
</dbReference>
<dbReference type="EMBL" id="SJPV01000042">
    <property type="protein sequence ID" value="TWU24460.1"/>
    <property type="molecule type" value="Genomic_DNA"/>
</dbReference>
<feature type="signal peptide" evidence="2">
    <location>
        <begin position="1"/>
        <end position="24"/>
    </location>
</feature>
<feature type="transmembrane region" description="Helical" evidence="1">
    <location>
        <begin position="196"/>
        <end position="212"/>
    </location>
</feature>
<evidence type="ECO:0000256" key="2">
    <source>
        <dbReference type="SAM" id="SignalP"/>
    </source>
</evidence>
<gene>
    <name evidence="3" type="ORF">Poly41_70900</name>
</gene>
<feature type="transmembrane region" description="Helical" evidence="1">
    <location>
        <begin position="284"/>
        <end position="305"/>
    </location>
</feature>
<feature type="transmembrane region" description="Helical" evidence="1">
    <location>
        <begin position="383"/>
        <end position="401"/>
    </location>
</feature>
<sequence precursor="true">MLRIATWMTMSIAVALGTSPTLLADTCVWSYYETGTSSSGRYTVAIRWNRGVRDWEFVWLDTQQDQSQRGTIEGLESHAHPRLFVTDDGSRFVIADLTAGHRWDHRILIYEPSGTLVRSLAIQDILMFHERERVSWSVSHTGWTGYDRERKKSIWLNASETDFCLVTLSENQVRISLDDGKVRQSSWKLQLFQDTPWIWLGIAVLLVLFRIVQFATGVLKASGLFLDLSIVIVTMIGCALLGLWSTMSELHYIAFWHSMTLIQTSQLALLCLLVTWVMLGKTSWLFRAVLIIVGLFAIESVPLLYHCDQLFAFFADTGEQSRLMEVVLGIFHDSKYLAVMPLGLIAGMLVVSSVWTWRGKSLRQAQSFDSERPGEITVRKPQFGTLDLLFCVGFIACMLAFERHAGSKWADSYPYLTHVLAGLRLSIFVAVIAWTALTSKPPALVRCGLLLLVLTCSFYITPSATAWRYVGFTKWAPHFCLFTTFYCLLIIHRLHGYRLTDGLTTPL</sequence>
<comment type="caution">
    <text evidence="3">The sequence shown here is derived from an EMBL/GenBank/DDBJ whole genome shotgun (WGS) entry which is preliminary data.</text>
</comment>
<protein>
    <submittedName>
        <fullName evidence="3">Uncharacterized protein</fullName>
    </submittedName>
</protein>
<keyword evidence="2" id="KW-0732">Signal</keyword>
<feature type="transmembrane region" description="Helical" evidence="1">
    <location>
        <begin position="413"/>
        <end position="437"/>
    </location>
</feature>
<proteinExistence type="predicted"/>
<feature type="transmembrane region" description="Helical" evidence="1">
    <location>
        <begin position="475"/>
        <end position="491"/>
    </location>
</feature>
<feature type="transmembrane region" description="Helical" evidence="1">
    <location>
        <begin position="224"/>
        <end position="247"/>
    </location>
</feature>
<keyword evidence="1" id="KW-0472">Membrane</keyword>
<evidence type="ECO:0000313" key="3">
    <source>
        <dbReference type="EMBL" id="TWU24460.1"/>
    </source>
</evidence>
<organism evidence="3 4">
    <name type="scientific">Novipirellula artificiosorum</name>
    <dbReference type="NCBI Taxonomy" id="2528016"/>
    <lineage>
        <taxon>Bacteria</taxon>
        <taxon>Pseudomonadati</taxon>
        <taxon>Planctomycetota</taxon>
        <taxon>Planctomycetia</taxon>
        <taxon>Pirellulales</taxon>
        <taxon>Pirellulaceae</taxon>
        <taxon>Novipirellula</taxon>
    </lineage>
</organism>
<dbReference type="AlphaFoldDB" id="A0A5C6CIP7"/>
<name>A0A5C6CIP7_9BACT</name>
<feature type="transmembrane region" description="Helical" evidence="1">
    <location>
        <begin position="253"/>
        <end position="277"/>
    </location>
</feature>
<feature type="transmembrane region" description="Helical" evidence="1">
    <location>
        <begin position="336"/>
        <end position="357"/>
    </location>
</feature>
<reference evidence="3 4" key="1">
    <citation type="submission" date="2019-02" db="EMBL/GenBank/DDBJ databases">
        <title>Deep-cultivation of Planctomycetes and their phenomic and genomic characterization uncovers novel biology.</title>
        <authorList>
            <person name="Wiegand S."/>
            <person name="Jogler M."/>
            <person name="Boedeker C."/>
            <person name="Pinto D."/>
            <person name="Vollmers J."/>
            <person name="Rivas-Marin E."/>
            <person name="Kohn T."/>
            <person name="Peeters S.H."/>
            <person name="Heuer A."/>
            <person name="Rast P."/>
            <person name="Oberbeckmann S."/>
            <person name="Bunk B."/>
            <person name="Jeske O."/>
            <person name="Meyerdierks A."/>
            <person name="Storesund J.E."/>
            <person name="Kallscheuer N."/>
            <person name="Luecker S."/>
            <person name="Lage O.M."/>
            <person name="Pohl T."/>
            <person name="Merkel B.J."/>
            <person name="Hornburger P."/>
            <person name="Mueller R.-W."/>
            <person name="Bruemmer F."/>
            <person name="Labrenz M."/>
            <person name="Spormann A.M."/>
            <person name="Op Den Camp H."/>
            <person name="Overmann J."/>
            <person name="Amann R."/>
            <person name="Jetten M.S.M."/>
            <person name="Mascher T."/>
            <person name="Medema M.H."/>
            <person name="Devos D.P."/>
            <person name="Kaster A.-K."/>
            <person name="Ovreas L."/>
            <person name="Rohde M."/>
            <person name="Galperin M.Y."/>
            <person name="Jogler C."/>
        </authorList>
    </citation>
    <scope>NUCLEOTIDE SEQUENCE [LARGE SCALE GENOMIC DNA]</scope>
    <source>
        <strain evidence="3 4">Poly41</strain>
    </source>
</reference>
<evidence type="ECO:0000256" key="1">
    <source>
        <dbReference type="SAM" id="Phobius"/>
    </source>
</evidence>
<feature type="chain" id="PRO_5023107821" evidence="2">
    <location>
        <begin position="25"/>
        <end position="507"/>
    </location>
</feature>
<feature type="transmembrane region" description="Helical" evidence="1">
    <location>
        <begin position="449"/>
        <end position="469"/>
    </location>
</feature>
<keyword evidence="4" id="KW-1185">Reference proteome</keyword>
<evidence type="ECO:0000313" key="4">
    <source>
        <dbReference type="Proteomes" id="UP000319143"/>
    </source>
</evidence>
<accession>A0A5C6CIP7</accession>
<keyword evidence="1" id="KW-0812">Transmembrane</keyword>